<gene>
    <name evidence="11" type="ORF">TOLI1172_LOCUS2029</name>
</gene>
<dbReference type="EC" id="2.5.1.75" evidence="3"/>
<dbReference type="Gene3D" id="1.10.20.140">
    <property type="match status" value="1"/>
</dbReference>
<dbReference type="InterPro" id="IPR018022">
    <property type="entry name" value="IPT"/>
</dbReference>
<dbReference type="GO" id="GO:0005524">
    <property type="term" value="F:ATP binding"/>
    <property type="evidence" value="ECO:0007669"/>
    <property type="project" value="UniProtKB-KW"/>
</dbReference>
<keyword evidence="5" id="KW-0819">tRNA processing</keyword>
<keyword evidence="7 10" id="KW-0067">ATP-binding</keyword>
<comment type="catalytic activity">
    <reaction evidence="9">
        <text>adenosine(37) in tRNA + dimethylallyl diphosphate = N(6)-dimethylallyladenosine(37) in tRNA + diphosphate</text>
        <dbReference type="Rhea" id="RHEA:26482"/>
        <dbReference type="Rhea" id="RHEA-COMP:10162"/>
        <dbReference type="Rhea" id="RHEA-COMP:10375"/>
        <dbReference type="ChEBI" id="CHEBI:33019"/>
        <dbReference type="ChEBI" id="CHEBI:57623"/>
        <dbReference type="ChEBI" id="CHEBI:74411"/>
        <dbReference type="ChEBI" id="CHEBI:74415"/>
        <dbReference type="EC" id="2.5.1.75"/>
    </reaction>
</comment>
<evidence type="ECO:0000256" key="9">
    <source>
        <dbReference type="ARBA" id="ARBA00049563"/>
    </source>
</evidence>
<evidence type="ECO:0000313" key="11">
    <source>
        <dbReference type="EMBL" id="CAD8817640.1"/>
    </source>
</evidence>
<accession>A0A7S0ZCJ1</accession>
<organism evidence="11">
    <name type="scientific">Timspurckia oligopyrenoides</name>
    <dbReference type="NCBI Taxonomy" id="708627"/>
    <lineage>
        <taxon>Eukaryota</taxon>
        <taxon>Rhodophyta</taxon>
        <taxon>Bangiophyceae</taxon>
        <taxon>Porphyridiales</taxon>
        <taxon>Porphyridiaceae</taxon>
        <taxon>Timspurckia</taxon>
    </lineage>
</organism>
<keyword evidence="8" id="KW-0460">Magnesium</keyword>
<dbReference type="Gene3D" id="3.40.50.300">
    <property type="entry name" value="P-loop containing nucleotide triphosphate hydrolases"/>
    <property type="match status" value="1"/>
</dbReference>
<evidence type="ECO:0000256" key="6">
    <source>
        <dbReference type="ARBA" id="ARBA00022741"/>
    </source>
</evidence>
<dbReference type="InterPro" id="IPR027417">
    <property type="entry name" value="P-loop_NTPase"/>
</dbReference>
<dbReference type="PANTHER" id="PTHR11088:SF60">
    <property type="entry name" value="TRNA DIMETHYLALLYLTRANSFERASE"/>
    <property type="match status" value="1"/>
</dbReference>
<dbReference type="InterPro" id="IPR039657">
    <property type="entry name" value="Dimethylallyltransferase"/>
</dbReference>
<evidence type="ECO:0000256" key="10">
    <source>
        <dbReference type="RuleBase" id="RU003785"/>
    </source>
</evidence>
<dbReference type="NCBIfam" id="TIGR00174">
    <property type="entry name" value="miaA"/>
    <property type="match status" value="1"/>
</dbReference>
<dbReference type="Pfam" id="PF01715">
    <property type="entry name" value="IPPT"/>
    <property type="match status" value="1"/>
</dbReference>
<evidence type="ECO:0000256" key="5">
    <source>
        <dbReference type="ARBA" id="ARBA00022694"/>
    </source>
</evidence>
<comment type="similarity">
    <text evidence="2 10">Belongs to the IPP transferase family.</text>
</comment>
<dbReference type="SUPFAM" id="SSF52540">
    <property type="entry name" value="P-loop containing nucleoside triphosphate hydrolases"/>
    <property type="match status" value="1"/>
</dbReference>
<dbReference type="PANTHER" id="PTHR11088">
    <property type="entry name" value="TRNA DIMETHYLALLYLTRANSFERASE"/>
    <property type="match status" value="1"/>
</dbReference>
<name>A0A7S0ZCJ1_9RHOD</name>
<dbReference type="GO" id="GO:0052381">
    <property type="term" value="F:tRNA dimethylallyltransferase activity"/>
    <property type="evidence" value="ECO:0007669"/>
    <property type="project" value="UniProtKB-EC"/>
</dbReference>
<dbReference type="AlphaFoldDB" id="A0A7S0ZCJ1"/>
<evidence type="ECO:0000256" key="7">
    <source>
        <dbReference type="ARBA" id="ARBA00022840"/>
    </source>
</evidence>
<reference evidence="11" key="1">
    <citation type="submission" date="2021-01" db="EMBL/GenBank/DDBJ databases">
        <authorList>
            <person name="Corre E."/>
            <person name="Pelletier E."/>
            <person name="Niang G."/>
            <person name="Scheremetjew M."/>
            <person name="Finn R."/>
            <person name="Kale V."/>
            <person name="Holt S."/>
            <person name="Cochrane G."/>
            <person name="Meng A."/>
            <person name="Brown T."/>
            <person name="Cohen L."/>
        </authorList>
    </citation>
    <scope>NUCLEOTIDE SEQUENCE</scope>
    <source>
        <strain evidence="11">CCMP3278</strain>
    </source>
</reference>
<comment type="cofactor">
    <cofactor evidence="1">
        <name>Mg(2+)</name>
        <dbReference type="ChEBI" id="CHEBI:18420"/>
    </cofactor>
</comment>
<dbReference type="GO" id="GO:0006400">
    <property type="term" value="P:tRNA modification"/>
    <property type="evidence" value="ECO:0007669"/>
    <property type="project" value="TreeGrafter"/>
</dbReference>
<dbReference type="CDD" id="cd02019">
    <property type="entry name" value="NK"/>
    <property type="match status" value="1"/>
</dbReference>
<evidence type="ECO:0000256" key="1">
    <source>
        <dbReference type="ARBA" id="ARBA00001946"/>
    </source>
</evidence>
<dbReference type="EMBL" id="HBFP01002832">
    <property type="protein sequence ID" value="CAD8817640.1"/>
    <property type="molecule type" value="Transcribed_RNA"/>
</dbReference>
<keyword evidence="6 10" id="KW-0547">Nucleotide-binding</keyword>
<evidence type="ECO:0000256" key="8">
    <source>
        <dbReference type="ARBA" id="ARBA00022842"/>
    </source>
</evidence>
<sequence>MYSLCCFVNGIGSRLITHFVSTQSISNLILKRIRLATVTMTQAYENAPSLISTKQSRIVLVIAGPTAVGKSAMALQIAQILEPNVKSEIIVADSVQVYRNLDIGSNKPTQFEQEQLPHHLVNIADPKTDDFNAGRFYDRALNAIDQVLERNHLPIVVGGTMMYIAWLVHGKTTAPTSTADLRETVRLQLEPFMKENDWISALNLLKTLDPDRAAQINRNDWNRLSRSLEIASSSGSTLAEFSKHGAVPSRVRKRSAGEGDRDVSHSYQSSDIYDYRCFFANAKREPLSRRIDLRCEQMIESGLLEEVGKLLQSGQLREDSSAGRAIGYRQSISYLIERHRSQCEDPSARIDTGKTPVQARGGPSADVQAFRAFVDEFSSASRQYARAQLKWFRREMIFQWVSMDGDEEMDVETRLRSNAERIARLIGLDREAYDACVSNARQDQLKLRAETYSEAKSMKKYLSQRQLILPKSNLEAKCVADAERIARSLSFTTRKPFHDFETNDEGTISDKSQ</sequence>
<protein>
    <recommendedName>
        <fullName evidence="3">tRNA dimethylallyltransferase</fullName>
        <ecNumber evidence="3">2.5.1.75</ecNumber>
    </recommendedName>
</protein>
<dbReference type="HAMAP" id="MF_00185">
    <property type="entry name" value="IPP_trans"/>
    <property type="match status" value="1"/>
</dbReference>
<evidence type="ECO:0000256" key="3">
    <source>
        <dbReference type="ARBA" id="ARBA00012665"/>
    </source>
</evidence>
<evidence type="ECO:0000256" key="4">
    <source>
        <dbReference type="ARBA" id="ARBA00022679"/>
    </source>
</evidence>
<keyword evidence="4 10" id="KW-0808">Transferase</keyword>
<evidence type="ECO:0000256" key="2">
    <source>
        <dbReference type="ARBA" id="ARBA00005842"/>
    </source>
</evidence>
<proteinExistence type="inferred from homology"/>